<dbReference type="EMBL" id="LGPB01000064">
    <property type="protein sequence ID" value="KRG14354.1"/>
    <property type="molecule type" value="Genomic_DNA"/>
</dbReference>
<gene>
    <name evidence="1" type="ORF">ACA29_06155</name>
</gene>
<comment type="caution">
    <text evidence="1">The sequence shown here is derived from an EMBL/GenBank/DDBJ whole genome shotgun (WGS) entry which is preliminary data.</text>
</comment>
<organism evidence="1 2">
    <name type="scientific">Lederbergia galactosidilytica</name>
    <dbReference type="NCBI Taxonomy" id="217031"/>
    <lineage>
        <taxon>Bacteria</taxon>
        <taxon>Bacillati</taxon>
        <taxon>Bacillota</taxon>
        <taxon>Bacilli</taxon>
        <taxon>Bacillales</taxon>
        <taxon>Bacillaceae</taxon>
        <taxon>Lederbergia</taxon>
    </lineage>
</organism>
<proteinExistence type="predicted"/>
<protein>
    <submittedName>
        <fullName evidence="1">Uncharacterized protein</fullName>
    </submittedName>
</protein>
<name>A0A0Q9Y9K5_9BACI</name>
<dbReference type="AlphaFoldDB" id="A0A0Q9Y9K5"/>
<dbReference type="PATRIC" id="fig|217031.4.peg.2057"/>
<evidence type="ECO:0000313" key="1">
    <source>
        <dbReference type="EMBL" id="KRG14354.1"/>
    </source>
</evidence>
<evidence type="ECO:0000313" key="2">
    <source>
        <dbReference type="Proteomes" id="UP000053881"/>
    </source>
</evidence>
<sequence length="83" mass="8990">FVREEAKFIPAKMVKVQHIALLYECKACKRDASMPAQLKRGVGMPHSLPSSAVSPANAICLSLAETAKSNGIDFYAMSMSKNC</sequence>
<reference evidence="1 2" key="1">
    <citation type="submission" date="2015-06" db="EMBL/GenBank/DDBJ databases">
        <title>Genome sequencing project of Bacillus galactosidilyticus PL133.</title>
        <authorList>
            <person name="Gaiero J."/>
            <person name="Nicol R."/>
            <person name="Habash M."/>
        </authorList>
    </citation>
    <scope>NUCLEOTIDE SEQUENCE [LARGE SCALE GENOMIC DNA]</scope>
    <source>
        <strain evidence="1 2">PL133</strain>
    </source>
</reference>
<dbReference type="Proteomes" id="UP000053881">
    <property type="component" value="Unassembled WGS sequence"/>
</dbReference>
<feature type="non-terminal residue" evidence="1">
    <location>
        <position position="1"/>
    </location>
</feature>
<accession>A0A0Q9Y9K5</accession>